<proteinExistence type="inferred from homology"/>
<feature type="transmembrane region" description="Helical" evidence="7">
    <location>
        <begin position="406"/>
        <end position="431"/>
    </location>
</feature>
<evidence type="ECO:0000256" key="4">
    <source>
        <dbReference type="ARBA" id="ARBA00022692"/>
    </source>
</evidence>
<feature type="transmembrane region" description="Helical" evidence="7">
    <location>
        <begin position="321"/>
        <end position="346"/>
    </location>
</feature>
<dbReference type="Proteomes" id="UP000297053">
    <property type="component" value="Chromosome"/>
</dbReference>
<sequence length="521" mass="56197">MYIDTLRTAVALTAEMAWDSWWALVLGLTLSGAVEVFVDRQTMTAVLGGDGVREVSLGALFGAASSSCSYSAVGTTKTLFKKGASAPASLGAFMFASTDLVIELGLAMWVLLGWQFVVGEYLGGVVAVVVMVLAFTHVVPEAWIERARAHVRRNDEETCPTCDATITDPENATRERVGGDLGTYCCGGCLQVARAQSDDEGGAVLTVQSLRSVARATIKDWEMIGRDLVLGFVIAGVVGAAVPQAWWTALFGSQSTFVGVLTNTVVAVLIGILTFMCSVGNVPFALVLWRNGLPFGGVLSFIYADLLIPPLLSLYRRYYGWRMAATLFVTLATAAIVAGVVSHYVLNGLGIVPRQGTVGGTLSGEYTTILNLVFTPIFLAEVVGAYGRETVADRLSDGVSAIRSVVQFATVALSVAYLAFVFGLFAIGGWLSAARTRVRTHTDTADTAGLETLPTPLHDDDRWTRLSAYLERGWALLRRAIVPLTVVARRLWLLVVSAAARLGRWWRWLTHRFRNALERRS</sequence>
<keyword evidence="3" id="KW-1003">Cell membrane</keyword>
<evidence type="ECO:0000256" key="3">
    <source>
        <dbReference type="ARBA" id="ARBA00022475"/>
    </source>
</evidence>
<protein>
    <submittedName>
        <fullName evidence="8">Permease</fullName>
    </submittedName>
</protein>
<feature type="transmembrane region" description="Helical" evidence="7">
    <location>
        <begin position="90"/>
        <end position="115"/>
    </location>
</feature>
<dbReference type="KEGG" id="halz:E5139_02035"/>
<evidence type="ECO:0000256" key="1">
    <source>
        <dbReference type="ARBA" id="ARBA00004651"/>
    </source>
</evidence>
<reference evidence="8 9" key="2">
    <citation type="submission" date="2019-04" db="EMBL/GenBank/DDBJ databases">
        <authorList>
            <person name="Yang S."/>
            <person name="Wei W."/>
        </authorList>
    </citation>
    <scope>NUCLEOTIDE SEQUENCE [LARGE SCALE GENOMIC DNA]</scope>
    <source>
        <strain evidence="9">ZP60</strain>
    </source>
</reference>
<evidence type="ECO:0000256" key="6">
    <source>
        <dbReference type="ARBA" id="ARBA00023136"/>
    </source>
</evidence>
<name>A0A4D6KBB9_9EURY</name>
<organism evidence="8 9">
    <name type="scientific">Halomicrobium mukohataei</name>
    <dbReference type="NCBI Taxonomy" id="57705"/>
    <lineage>
        <taxon>Archaea</taxon>
        <taxon>Methanobacteriati</taxon>
        <taxon>Methanobacteriota</taxon>
        <taxon>Stenosarchaea group</taxon>
        <taxon>Halobacteria</taxon>
        <taxon>Halobacteriales</taxon>
        <taxon>Haloarculaceae</taxon>
        <taxon>Halomicrobium</taxon>
    </lineage>
</organism>
<evidence type="ECO:0000256" key="7">
    <source>
        <dbReference type="SAM" id="Phobius"/>
    </source>
</evidence>
<evidence type="ECO:0000256" key="2">
    <source>
        <dbReference type="ARBA" id="ARBA00006386"/>
    </source>
</evidence>
<feature type="transmembrane region" description="Helical" evidence="7">
    <location>
        <begin position="121"/>
        <end position="144"/>
    </location>
</feature>
<keyword evidence="6 7" id="KW-0472">Membrane</keyword>
<dbReference type="OMA" id="AKYYGWK"/>
<keyword evidence="5 7" id="KW-1133">Transmembrane helix</keyword>
<dbReference type="EMBL" id="CP039375">
    <property type="protein sequence ID" value="QCD64475.1"/>
    <property type="molecule type" value="Genomic_DNA"/>
</dbReference>
<dbReference type="Pfam" id="PF03773">
    <property type="entry name" value="ArsP_1"/>
    <property type="match status" value="1"/>
</dbReference>
<evidence type="ECO:0000313" key="8">
    <source>
        <dbReference type="EMBL" id="QCD64475.1"/>
    </source>
</evidence>
<dbReference type="GeneID" id="42177678"/>
<reference evidence="8 9" key="1">
    <citation type="submission" date="2019-04" db="EMBL/GenBank/DDBJ databases">
        <title>Complete genome sequence of Arthrobacter sp. ZXY-2 associated with effective atrazine degradation and salt adaptation.</title>
        <authorList>
            <person name="Zhao X."/>
        </authorList>
    </citation>
    <scope>NUCLEOTIDE SEQUENCE [LARGE SCALE GENOMIC DNA]</scope>
    <source>
        <strain evidence="9">ZP60</strain>
    </source>
</reference>
<dbReference type="PANTHER" id="PTHR42775:SF1">
    <property type="entry name" value="PERMEASE RV2963-RELATED"/>
    <property type="match status" value="1"/>
</dbReference>
<accession>A0A4D6KBB9</accession>
<keyword evidence="4 7" id="KW-0812">Transmembrane</keyword>
<dbReference type="InterPro" id="IPR005524">
    <property type="entry name" value="DUF318"/>
</dbReference>
<comment type="similarity">
    <text evidence="2">Belongs to the UPF0718 family.</text>
</comment>
<dbReference type="GO" id="GO:0005886">
    <property type="term" value="C:plasma membrane"/>
    <property type="evidence" value="ECO:0007669"/>
    <property type="project" value="UniProtKB-SubCell"/>
</dbReference>
<evidence type="ECO:0000256" key="5">
    <source>
        <dbReference type="ARBA" id="ARBA00022989"/>
    </source>
</evidence>
<dbReference type="InterPro" id="IPR053166">
    <property type="entry name" value="UPF0718_permease"/>
</dbReference>
<feature type="transmembrane region" description="Helical" evidence="7">
    <location>
        <begin position="266"/>
        <end position="288"/>
    </location>
</feature>
<feature type="transmembrane region" description="Helical" evidence="7">
    <location>
        <begin position="20"/>
        <end position="38"/>
    </location>
</feature>
<feature type="transmembrane region" description="Helical" evidence="7">
    <location>
        <begin position="366"/>
        <end position="386"/>
    </location>
</feature>
<feature type="transmembrane region" description="Helical" evidence="7">
    <location>
        <begin position="295"/>
        <end position="315"/>
    </location>
</feature>
<dbReference type="PANTHER" id="PTHR42775">
    <property type="entry name" value="PERMEASE RV2963-RELATED"/>
    <property type="match status" value="1"/>
</dbReference>
<feature type="transmembrane region" description="Helical" evidence="7">
    <location>
        <begin position="228"/>
        <end position="246"/>
    </location>
</feature>
<gene>
    <name evidence="8" type="ORF">E5139_02035</name>
</gene>
<dbReference type="RefSeq" id="WP_015763897.1">
    <property type="nucleotide sequence ID" value="NZ_CP039375.1"/>
</dbReference>
<comment type="subcellular location">
    <subcellularLocation>
        <location evidence="1">Cell membrane</location>
        <topology evidence="1">Multi-pass membrane protein</topology>
    </subcellularLocation>
</comment>
<dbReference type="AlphaFoldDB" id="A0A4D6KBB9"/>
<evidence type="ECO:0000313" key="9">
    <source>
        <dbReference type="Proteomes" id="UP000297053"/>
    </source>
</evidence>